<dbReference type="PANTHER" id="PTHR42977">
    <property type="entry name" value="HYDROLASE-RELATED"/>
    <property type="match status" value="1"/>
</dbReference>
<dbReference type="EMBL" id="JAVRRT010000004">
    <property type="protein sequence ID" value="KAK5172798.1"/>
    <property type="molecule type" value="Genomic_DNA"/>
</dbReference>
<keyword evidence="4" id="KW-1185">Reference proteome</keyword>
<keyword evidence="1" id="KW-0378">Hydrolase</keyword>
<evidence type="ECO:0000259" key="2">
    <source>
        <dbReference type="Pfam" id="PF00561"/>
    </source>
</evidence>
<gene>
    <name evidence="3" type="ORF">LTR77_002918</name>
</gene>
<organism evidence="3 4">
    <name type="scientific">Saxophila tyrrhenica</name>
    <dbReference type="NCBI Taxonomy" id="1690608"/>
    <lineage>
        <taxon>Eukaryota</taxon>
        <taxon>Fungi</taxon>
        <taxon>Dikarya</taxon>
        <taxon>Ascomycota</taxon>
        <taxon>Pezizomycotina</taxon>
        <taxon>Dothideomycetes</taxon>
        <taxon>Dothideomycetidae</taxon>
        <taxon>Mycosphaerellales</taxon>
        <taxon>Extremaceae</taxon>
        <taxon>Saxophila</taxon>
    </lineage>
</organism>
<protein>
    <recommendedName>
        <fullName evidence="2">AB hydrolase-1 domain-containing protein</fullName>
    </recommendedName>
</protein>
<dbReference type="Proteomes" id="UP001337655">
    <property type="component" value="Unassembled WGS sequence"/>
</dbReference>
<evidence type="ECO:0000256" key="1">
    <source>
        <dbReference type="ARBA" id="ARBA00022801"/>
    </source>
</evidence>
<dbReference type="InterPro" id="IPR029058">
    <property type="entry name" value="AB_hydrolase_fold"/>
</dbReference>
<dbReference type="Pfam" id="PF00561">
    <property type="entry name" value="Abhydrolase_1"/>
    <property type="match status" value="1"/>
</dbReference>
<reference evidence="3 4" key="1">
    <citation type="submission" date="2023-08" db="EMBL/GenBank/DDBJ databases">
        <title>Black Yeasts Isolated from many extreme environments.</title>
        <authorList>
            <person name="Coleine C."/>
            <person name="Stajich J.E."/>
            <person name="Selbmann L."/>
        </authorList>
    </citation>
    <scope>NUCLEOTIDE SEQUENCE [LARGE SCALE GENOMIC DNA]</scope>
    <source>
        <strain evidence="3 4">CCFEE 5935</strain>
    </source>
</reference>
<dbReference type="InterPro" id="IPR051340">
    <property type="entry name" value="Haloalkane_dehalogenase"/>
</dbReference>
<name>A0AAV9PHM3_9PEZI</name>
<accession>A0AAV9PHM3</accession>
<sequence>MATKALAPTYHDVEISTKLGDATVHYIEAGDKSKPVLLLLMGFPSSSTHYRDFIPLMADQYHVLAPDFPGFGLTKVQGDFVYSFDNLATVISAWLEKMGVTSYASYIFDYGSPIGFRLALEKPSAVKAIITQNGNAYDEGFGQDFWAPIFNLWDTENSQEARDIVRDSVLTQATTTYQYYMGVPDADKHLVDPEQPIRDYLQNVAGKENQEHQLDLFYDYRNNKAAYPKWHKYLEESQVAVLAVWGKGDPAFIAPGAEVYKQHAKNAEVHLLDAGHFALETVRWEIAALCKKFLEKIDF</sequence>
<dbReference type="RefSeq" id="XP_064661516.1">
    <property type="nucleotide sequence ID" value="XM_064800177.1"/>
</dbReference>
<dbReference type="GeneID" id="89924265"/>
<dbReference type="Gene3D" id="3.40.50.1820">
    <property type="entry name" value="alpha/beta hydrolase"/>
    <property type="match status" value="1"/>
</dbReference>
<feature type="domain" description="AB hydrolase-1" evidence="2">
    <location>
        <begin position="35"/>
        <end position="280"/>
    </location>
</feature>
<comment type="caution">
    <text evidence="3">The sequence shown here is derived from an EMBL/GenBank/DDBJ whole genome shotgun (WGS) entry which is preliminary data.</text>
</comment>
<dbReference type="InterPro" id="IPR000073">
    <property type="entry name" value="AB_hydrolase_1"/>
</dbReference>
<dbReference type="PANTHER" id="PTHR42977:SF3">
    <property type="entry name" value="AB HYDROLASE-1 DOMAIN-CONTAINING PROTEIN"/>
    <property type="match status" value="1"/>
</dbReference>
<evidence type="ECO:0000313" key="4">
    <source>
        <dbReference type="Proteomes" id="UP001337655"/>
    </source>
</evidence>
<dbReference type="SUPFAM" id="SSF53474">
    <property type="entry name" value="alpha/beta-Hydrolases"/>
    <property type="match status" value="1"/>
</dbReference>
<proteinExistence type="predicted"/>
<dbReference type="AlphaFoldDB" id="A0AAV9PHM3"/>
<evidence type="ECO:0000313" key="3">
    <source>
        <dbReference type="EMBL" id="KAK5172798.1"/>
    </source>
</evidence>
<dbReference type="GO" id="GO:0004301">
    <property type="term" value="F:epoxide hydrolase activity"/>
    <property type="evidence" value="ECO:0007669"/>
    <property type="project" value="TreeGrafter"/>
</dbReference>